<dbReference type="AlphaFoldDB" id="A0A7I7WLV7"/>
<evidence type="ECO:0000256" key="3">
    <source>
        <dbReference type="ARBA" id="ARBA00023002"/>
    </source>
</evidence>
<dbReference type="RefSeq" id="WP_163686409.1">
    <property type="nucleotide sequence ID" value="NZ_AP022608.1"/>
</dbReference>
<gene>
    <name evidence="6" type="ORF">MGAD_20520</name>
</gene>
<keyword evidence="1" id="KW-0285">Flavoprotein</keyword>
<organism evidence="6 7">
    <name type="scientific">Mycolicibacterium gadium</name>
    <name type="common">Mycobacterium gadium</name>
    <dbReference type="NCBI Taxonomy" id="1794"/>
    <lineage>
        <taxon>Bacteria</taxon>
        <taxon>Bacillati</taxon>
        <taxon>Actinomycetota</taxon>
        <taxon>Actinomycetes</taxon>
        <taxon>Mycobacteriales</taxon>
        <taxon>Mycobacteriaceae</taxon>
        <taxon>Mycolicibacterium</taxon>
    </lineage>
</organism>
<dbReference type="NCBIfam" id="TIGR03619">
    <property type="entry name" value="F420_Rv2161c"/>
    <property type="match status" value="1"/>
</dbReference>
<keyword evidence="4" id="KW-0503">Monooxygenase</keyword>
<keyword evidence="3" id="KW-0560">Oxidoreductase</keyword>
<dbReference type="InterPro" id="IPR036661">
    <property type="entry name" value="Luciferase-like_sf"/>
</dbReference>
<feature type="domain" description="Luciferase-like" evidence="5">
    <location>
        <begin position="21"/>
        <end position="250"/>
    </location>
</feature>
<name>A0A7I7WLV7_MYCGU</name>
<dbReference type="KEGG" id="mgad:MGAD_20520"/>
<proteinExistence type="predicted"/>
<dbReference type="Pfam" id="PF00296">
    <property type="entry name" value="Bac_luciferase"/>
    <property type="match status" value="1"/>
</dbReference>
<dbReference type="InterPro" id="IPR050172">
    <property type="entry name" value="SsuD_RutA_monooxygenase"/>
</dbReference>
<sequence>MTTRKPELSLYLATFTNGPHHDWRATLKLAQEMDTAGVDRLVVSDHLVFGENLDAYADPSLGGQAGGKQPTGPDGAWLEPLIVLTAIAATTTRIRLGTAILLAALRRPAVLAKQLATLDVLSDGRVDLGVGVGWQREEYEAAGLSFEDRGRLLDHTLEVCQALWTQQRVSYDSAELSFDGIHQMPKPVQPGGVPLWISGTVNNAVARRIARFGSGWIPWGPAYADIPGAIAAIKDKIVEFGGDPTDLQVQGVARVVKGDDGSIDYEGSAAAVPALVEAGVTDVRFPASLTADPDRALEVMSSLVEAFRDATR</sequence>
<dbReference type="Proteomes" id="UP000466187">
    <property type="component" value="Chromosome"/>
</dbReference>
<dbReference type="PANTHER" id="PTHR42847:SF4">
    <property type="entry name" value="ALKANESULFONATE MONOOXYGENASE-RELATED"/>
    <property type="match status" value="1"/>
</dbReference>
<evidence type="ECO:0000256" key="2">
    <source>
        <dbReference type="ARBA" id="ARBA00022643"/>
    </source>
</evidence>
<dbReference type="InterPro" id="IPR019921">
    <property type="entry name" value="Lucif-like_OxRdtase_Rv2161c"/>
</dbReference>
<dbReference type="GO" id="GO:0008726">
    <property type="term" value="F:alkanesulfonate monooxygenase activity"/>
    <property type="evidence" value="ECO:0007669"/>
    <property type="project" value="TreeGrafter"/>
</dbReference>
<evidence type="ECO:0000256" key="4">
    <source>
        <dbReference type="ARBA" id="ARBA00023033"/>
    </source>
</evidence>
<dbReference type="SUPFAM" id="SSF51679">
    <property type="entry name" value="Bacterial luciferase-like"/>
    <property type="match status" value="1"/>
</dbReference>
<dbReference type="Gene3D" id="3.20.20.30">
    <property type="entry name" value="Luciferase-like domain"/>
    <property type="match status" value="1"/>
</dbReference>
<dbReference type="GO" id="GO:0046306">
    <property type="term" value="P:alkanesulfonate catabolic process"/>
    <property type="evidence" value="ECO:0007669"/>
    <property type="project" value="TreeGrafter"/>
</dbReference>
<dbReference type="InterPro" id="IPR011251">
    <property type="entry name" value="Luciferase-like_dom"/>
</dbReference>
<protein>
    <submittedName>
        <fullName evidence="6">LLM class F420-dependent oxidoreductase</fullName>
    </submittedName>
</protein>
<evidence type="ECO:0000313" key="6">
    <source>
        <dbReference type="EMBL" id="BBZ17717.1"/>
    </source>
</evidence>
<reference evidence="6 7" key="1">
    <citation type="journal article" date="2019" name="Emerg. Microbes Infect.">
        <title>Comprehensive subspecies identification of 175 nontuberculous mycobacteria species based on 7547 genomic profiles.</title>
        <authorList>
            <person name="Matsumoto Y."/>
            <person name="Kinjo T."/>
            <person name="Motooka D."/>
            <person name="Nabeya D."/>
            <person name="Jung N."/>
            <person name="Uechi K."/>
            <person name="Horii T."/>
            <person name="Iida T."/>
            <person name="Fujita J."/>
            <person name="Nakamura S."/>
        </authorList>
    </citation>
    <scope>NUCLEOTIDE SEQUENCE [LARGE SCALE GENOMIC DNA]</scope>
    <source>
        <strain evidence="6 7">JCM 12688</strain>
    </source>
</reference>
<dbReference type="EMBL" id="AP022608">
    <property type="protein sequence ID" value="BBZ17717.1"/>
    <property type="molecule type" value="Genomic_DNA"/>
</dbReference>
<evidence type="ECO:0000256" key="1">
    <source>
        <dbReference type="ARBA" id="ARBA00022630"/>
    </source>
</evidence>
<evidence type="ECO:0000259" key="5">
    <source>
        <dbReference type="Pfam" id="PF00296"/>
    </source>
</evidence>
<dbReference type="PANTHER" id="PTHR42847">
    <property type="entry name" value="ALKANESULFONATE MONOOXYGENASE"/>
    <property type="match status" value="1"/>
</dbReference>
<evidence type="ECO:0000313" key="7">
    <source>
        <dbReference type="Proteomes" id="UP000466187"/>
    </source>
</evidence>
<accession>A0A7I7WLV7</accession>
<keyword evidence="2" id="KW-0288">FMN</keyword>